<sequence length="456" mass="51787">MAMMDTFFIQHAMKAHAEEETPSLEFLKTWQERVEACKPKAILIVSAHWVTSHPTVNVVDHNDTIYDFDNFPPYFYENHIRYEVSVFRFNKKPLCQLKYPAPGAPQVAMRVKELLSKSGFETVHEDRTRGLDYAAWFPLRRMYPDADIPVCELSVQNDMDGRHHYNIGQAIAPLRSEGVMIIGSGGAVNNEAAISQDEGTVFSWALEFEEETPSWEFFKTWKERVEACKPKAILIVSAHWVTSYPTVNVVDHNDTIYDFDDFPPYVYKLKYPAPGAPQVAMRVKELLSKSGFETVHEDRTRGLDHAAWFPLRFMYPDADIPVCELSVQKDMDGRHHYNIGQALAPLRSEGVMIIGSGAAVNNLAAISKDKGPIFSWALEFGTWLKESLLDGRFDEVIHFEKALHVKMAHPEPSHFYPLLVALGAAENDAKAHLIHDTWDARCISFAAYRFSSTSIS</sequence>
<dbReference type="GO" id="GO:0016702">
    <property type="term" value="F:oxidoreductase activity, acting on single donors with incorporation of molecular oxygen, incorporation of two atoms of oxygen"/>
    <property type="evidence" value="ECO:0007669"/>
    <property type="project" value="UniProtKB-ARBA"/>
</dbReference>
<dbReference type="AlphaFoldDB" id="A0AA88R5L0"/>
<feature type="domain" description="Extradiol ring-cleavage dioxygenase class III enzyme subunit B" evidence="7">
    <location>
        <begin position="213"/>
        <end position="450"/>
    </location>
</feature>
<keyword evidence="5" id="KW-0223">Dioxygenase</keyword>
<dbReference type="Proteomes" id="UP001187471">
    <property type="component" value="Unassembled WGS sequence"/>
</dbReference>
<comment type="similarity">
    <text evidence="2">Belongs to the DODA-type extradiol aromatic ring-opening dioxygenase family.</text>
</comment>
<evidence type="ECO:0000256" key="1">
    <source>
        <dbReference type="ARBA" id="ARBA00001947"/>
    </source>
</evidence>
<reference evidence="8" key="1">
    <citation type="submission" date="2022-12" db="EMBL/GenBank/DDBJ databases">
        <title>Draft genome assemblies for two species of Escallonia (Escalloniales).</title>
        <authorList>
            <person name="Chanderbali A."/>
            <person name="Dervinis C."/>
            <person name="Anghel I."/>
            <person name="Soltis D."/>
            <person name="Soltis P."/>
            <person name="Zapata F."/>
        </authorList>
    </citation>
    <scope>NUCLEOTIDE SEQUENCE</scope>
    <source>
        <strain evidence="8">UCBG92.1500</strain>
        <tissue evidence="8">Leaf</tissue>
    </source>
</reference>
<protein>
    <recommendedName>
        <fullName evidence="7">Extradiol ring-cleavage dioxygenase class III enzyme subunit B domain-containing protein</fullName>
    </recommendedName>
</protein>
<comment type="caution">
    <text evidence="8">The sequence shown here is derived from an EMBL/GenBank/DDBJ whole genome shotgun (WGS) entry which is preliminary data.</text>
</comment>
<dbReference type="InterPro" id="IPR014436">
    <property type="entry name" value="Extradiol_dOase_DODA"/>
</dbReference>
<evidence type="ECO:0000313" key="9">
    <source>
        <dbReference type="Proteomes" id="UP001187471"/>
    </source>
</evidence>
<evidence type="ECO:0000256" key="4">
    <source>
        <dbReference type="ARBA" id="ARBA00022833"/>
    </source>
</evidence>
<evidence type="ECO:0000256" key="2">
    <source>
        <dbReference type="ARBA" id="ARBA00007581"/>
    </source>
</evidence>
<evidence type="ECO:0000256" key="3">
    <source>
        <dbReference type="ARBA" id="ARBA00022723"/>
    </source>
</evidence>
<organism evidence="8 9">
    <name type="scientific">Escallonia rubra</name>
    <dbReference type="NCBI Taxonomy" id="112253"/>
    <lineage>
        <taxon>Eukaryota</taxon>
        <taxon>Viridiplantae</taxon>
        <taxon>Streptophyta</taxon>
        <taxon>Embryophyta</taxon>
        <taxon>Tracheophyta</taxon>
        <taxon>Spermatophyta</taxon>
        <taxon>Magnoliopsida</taxon>
        <taxon>eudicotyledons</taxon>
        <taxon>Gunneridae</taxon>
        <taxon>Pentapetalae</taxon>
        <taxon>asterids</taxon>
        <taxon>campanulids</taxon>
        <taxon>Escalloniales</taxon>
        <taxon>Escalloniaceae</taxon>
        <taxon>Escallonia</taxon>
    </lineage>
</organism>
<name>A0AA88R5L0_9ASTE</name>
<dbReference type="GO" id="GO:0008198">
    <property type="term" value="F:ferrous iron binding"/>
    <property type="evidence" value="ECO:0007669"/>
    <property type="project" value="InterPro"/>
</dbReference>
<evidence type="ECO:0000256" key="6">
    <source>
        <dbReference type="ARBA" id="ARBA00023002"/>
    </source>
</evidence>
<evidence type="ECO:0000313" key="8">
    <source>
        <dbReference type="EMBL" id="KAK2973181.1"/>
    </source>
</evidence>
<dbReference type="PANTHER" id="PTHR30096:SF0">
    <property type="entry name" value="4,5-DOPA DIOXYGENASE EXTRADIOL-LIKE PROTEIN"/>
    <property type="match status" value="1"/>
</dbReference>
<feature type="domain" description="Extradiol ring-cleavage dioxygenase class III enzyme subunit B" evidence="7">
    <location>
        <begin position="17"/>
        <end position="187"/>
    </location>
</feature>
<evidence type="ECO:0000256" key="5">
    <source>
        <dbReference type="ARBA" id="ARBA00022964"/>
    </source>
</evidence>
<dbReference type="PANTHER" id="PTHR30096">
    <property type="entry name" value="4,5-DOPA DIOXYGENASE EXTRADIOL-LIKE PROTEIN"/>
    <property type="match status" value="1"/>
</dbReference>
<dbReference type="Pfam" id="PF02900">
    <property type="entry name" value="LigB"/>
    <property type="match status" value="2"/>
</dbReference>
<keyword evidence="9" id="KW-1185">Reference proteome</keyword>
<keyword evidence="4" id="KW-0862">Zinc</keyword>
<dbReference type="SUPFAM" id="SSF53213">
    <property type="entry name" value="LigB-like"/>
    <property type="match status" value="2"/>
</dbReference>
<accession>A0AA88R5L0</accession>
<keyword evidence="3" id="KW-0479">Metal-binding</keyword>
<proteinExistence type="inferred from homology"/>
<dbReference type="CDD" id="cd07363">
    <property type="entry name" value="45_DOPA_Dioxygenase"/>
    <property type="match status" value="1"/>
</dbReference>
<comment type="cofactor">
    <cofactor evidence="1">
        <name>Zn(2+)</name>
        <dbReference type="ChEBI" id="CHEBI:29105"/>
    </cofactor>
</comment>
<dbReference type="GO" id="GO:0008270">
    <property type="term" value="F:zinc ion binding"/>
    <property type="evidence" value="ECO:0007669"/>
    <property type="project" value="InterPro"/>
</dbReference>
<evidence type="ECO:0000259" key="7">
    <source>
        <dbReference type="Pfam" id="PF02900"/>
    </source>
</evidence>
<dbReference type="Gene3D" id="3.40.830.10">
    <property type="entry name" value="LigB-like"/>
    <property type="match status" value="2"/>
</dbReference>
<dbReference type="InterPro" id="IPR004183">
    <property type="entry name" value="Xdiol_dOase_suB"/>
</dbReference>
<dbReference type="EMBL" id="JAVXUO010002441">
    <property type="protein sequence ID" value="KAK2973181.1"/>
    <property type="molecule type" value="Genomic_DNA"/>
</dbReference>
<gene>
    <name evidence="8" type="ORF">RJ640_009811</name>
</gene>
<keyword evidence="6" id="KW-0560">Oxidoreductase</keyword>